<dbReference type="PROSITE" id="PS50878">
    <property type="entry name" value="RT_POL"/>
    <property type="match status" value="1"/>
</dbReference>
<keyword evidence="5" id="KW-0511">Multifunctional enzyme</keyword>
<dbReference type="GO" id="GO:0042575">
    <property type="term" value="C:DNA polymerase complex"/>
    <property type="evidence" value="ECO:0007669"/>
    <property type="project" value="UniProtKB-ARBA"/>
</dbReference>
<evidence type="ECO:0000256" key="6">
    <source>
        <dbReference type="SAM" id="MobiDB-lite"/>
    </source>
</evidence>
<dbReference type="SUPFAM" id="SSF56672">
    <property type="entry name" value="DNA/RNA polymerases"/>
    <property type="match status" value="1"/>
</dbReference>
<keyword evidence="10" id="KW-1185">Reference proteome</keyword>
<dbReference type="Pfam" id="PF05699">
    <property type="entry name" value="Dimer_Tnp_hAT"/>
    <property type="match status" value="1"/>
</dbReference>
<organism evidence="9 10">
    <name type="scientific">Tenebrio molitor</name>
    <name type="common">Yellow mealworm beetle</name>
    <dbReference type="NCBI Taxonomy" id="7067"/>
    <lineage>
        <taxon>Eukaryota</taxon>
        <taxon>Metazoa</taxon>
        <taxon>Ecdysozoa</taxon>
        <taxon>Arthropoda</taxon>
        <taxon>Hexapoda</taxon>
        <taxon>Insecta</taxon>
        <taxon>Pterygota</taxon>
        <taxon>Neoptera</taxon>
        <taxon>Endopterygota</taxon>
        <taxon>Coleoptera</taxon>
        <taxon>Polyphaga</taxon>
        <taxon>Cucujiformia</taxon>
        <taxon>Tenebrionidae</taxon>
        <taxon>Tenebrio</taxon>
    </lineage>
</organism>
<feature type="domain" description="Reverse transcriptase" evidence="7">
    <location>
        <begin position="1717"/>
        <end position="1906"/>
    </location>
</feature>
<dbReference type="Pfam" id="PF00078">
    <property type="entry name" value="RVT_1"/>
    <property type="match status" value="2"/>
</dbReference>
<comment type="caution">
    <text evidence="9">The sequence shown here is derived from an EMBL/GenBank/DDBJ whole genome shotgun (WGS) entry which is preliminary data.</text>
</comment>
<dbReference type="InterPro" id="IPR036397">
    <property type="entry name" value="RNaseH_sf"/>
</dbReference>
<keyword evidence="1" id="KW-0808">Transferase</keyword>
<gene>
    <name evidence="9" type="ORF">GEV33_013681</name>
</gene>
<dbReference type="PANTHER" id="PTHR37984">
    <property type="entry name" value="PROTEIN CBG26694"/>
    <property type="match status" value="1"/>
</dbReference>
<dbReference type="CDD" id="cd01647">
    <property type="entry name" value="RT_LTR"/>
    <property type="match status" value="1"/>
</dbReference>
<evidence type="ECO:0000313" key="9">
    <source>
        <dbReference type="EMBL" id="KAH0809110.1"/>
    </source>
</evidence>
<evidence type="ECO:0000259" key="7">
    <source>
        <dbReference type="PROSITE" id="PS50878"/>
    </source>
</evidence>
<dbReference type="GO" id="GO:0003964">
    <property type="term" value="F:RNA-directed DNA polymerase activity"/>
    <property type="evidence" value="ECO:0007669"/>
    <property type="project" value="UniProtKB-KW"/>
</dbReference>
<dbReference type="Gene3D" id="3.30.70.270">
    <property type="match status" value="1"/>
</dbReference>
<reference evidence="9" key="1">
    <citation type="journal article" date="2020" name="J Insects Food Feed">
        <title>The yellow mealworm (Tenebrio molitor) genome: a resource for the emerging insects as food and feed industry.</title>
        <authorList>
            <person name="Eriksson T."/>
            <person name="Andere A."/>
            <person name="Kelstrup H."/>
            <person name="Emery V."/>
            <person name="Picard C."/>
        </authorList>
    </citation>
    <scope>NUCLEOTIDE SEQUENCE</scope>
    <source>
        <strain evidence="9">Stoneville</strain>
        <tissue evidence="9">Whole head</tissue>
    </source>
</reference>
<evidence type="ECO:0000256" key="5">
    <source>
        <dbReference type="ARBA" id="ARBA00023268"/>
    </source>
</evidence>
<evidence type="ECO:0000256" key="4">
    <source>
        <dbReference type="ARBA" id="ARBA00022918"/>
    </source>
</evidence>
<protein>
    <submittedName>
        <fullName evidence="9">Uncharacterized protein</fullName>
    </submittedName>
</protein>
<feature type="region of interest" description="Disordered" evidence="6">
    <location>
        <begin position="730"/>
        <end position="752"/>
    </location>
</feature>
<feature type="region of interest" description="Disordered" evidence="6">
    <location>
        <begin position="124"/>
        <end position="173"/>
    </location>
</feature>
<dbReference type="GO" id="GO:0004519">
    <property type="term" value="F:endonuclease activity"/>
    <property type="evidence" value="ECO:0007669"/>
    <property type="project" value="UniProtKB-KW"/>
</dbReference>
<feature type="compositionally biased region" description="Basic and acidic residues" evidence="6">
    <location>
        <begin position="1289"/>
        <end position="1300"/>
    </location>
</feature>
<keyword evidence="4" id="KW-0695">RNA-directed DNA polymerase</keyword>
<dbReference type="InterPro" id="IPR008906">
    <property type="entry name" value="HATC_C_dom"/>
</dbReference>
<dbReference type="Pfam" id="PF00665">
    <property type="entry name" value="rve"/>
    <property type="match status" value="1"/>
</dbReference>
<dbReference type="FunFam" id="3.10.20.370:FF:000001">
    <property type="entry name" value="Retrovirus-related Pol polyprotein from transposon 17.6-like protein"/>
    <property type="match status" value="1"/>
</dbReference>
<feature type="region of interest" description="Disordered" evidence="6">
    <location>
        <begin position="405"/>
        <end position="425"/>
    </location>
</feature>
<feature type="region of interest" description="Disordered" evidence="6">
    <location>
        <begin position="1266"/>
        <end position="1326"/>
    </location>
</feature>
<feature type="region of interest" description="Disordered" evidence="6">
    <location>
        <begin position="180"/>
        <end position="199"/>
    </location>
</feature>
<dbReference type="InterPro" id="IPR043128">
    <property type="entry name" value="Rev_trsase/Diguanyl_cyclase"/>
</dbReference>
<feature type="domain" description="Integrase catalytic" evidence="8">
    <location>
        <begin position="1108"/>
        <end position="1187"/>
    </location>
</feature>
<dbReference type="InterPro" id="IPR001584">
    <property type="entry name" value="Integrase_cat-core"/>
</dbReference>
<dbReference type="InterPro" id="IPR041577">
    <property type="entry name" value="RT_RNaseH_2"/>
</dbReference>
<dbReference type="InterPro" id="IPR000477">
    <property type="entry name" value="RT_dom"/>
</dbReference>
<evidence type="ECO:0000313" key="10">
    <source>
        <dbReference type="Proteomes" id="UP000719412"/>
    </source>
</evidence>
<dbReference type="GO" id="GO:0003676">
    <property type="term" value="F:nucleic acid binding"/>
    <property type="evidence" value="ECO:0007669"/>
    <property type="project" value="InterPro"/>
</dbReference>
<dbReference type="Gene3D" id="3.10.10.10">
    <property type="entry name" value="HIV Type 1 Reverse Transcriptase, subunit A, domain 1"/>
    <property type="match status" value="1"/>
</dbReference>
<feature type="compositionally biased region" description="Polar residues" evidence="6">
    <location>
        <begin position="733"/>
        <end position="743"/>
    </location>
</feature>
<dbReference type="CDD" id="cd09274">
    <property type="entry name" value="RNase_HI_RT_Ty3"/>
    <property type="match status" value="1"/>
</dbReference>
<evidence type="ECO:0000259" key="8">
    <source>
        <dbReference type="PROSITE" id="PS50994"/>
    </source>
</evidence>
<keyword evidence="3" id="KW-0378">Hydrolase</keyword>
<dbReference type="InterPro" id="IPR012337">
    <property type="entry name" value="RNaseH-like_sf"/>
</dbReference>
<accession>A0A8J6GZP8</accession>
<dbReference type="Gene3D" id="3.10.20.370">
    <property type="match status" value="1"/>
</dbReference>
<sequence length="2040" mass="234022">MADDFVTNKLSEWGLEELTEVFRDEAIDEEALEILDEETINNIVKKSGPRVPKKSQFTHERVEYNVSLFDEPLKSSTVDLPTVGCQALIREKRRVYRSFIRTRDPAVKTIFNRVNAQVRRDLNRFREEQTENHPCPPPRSEQRNHKHPPRKSELLRRNPRTNPPSPKRPPFQRRFFRVSDKKRQQFPSQPPNHPLRLHPEDGSLVVEVLSDEVEAHIKLLKSRKAPGPDELKAPIFKNLPRTAIINRSSSDSGLNAPPSTPSLSFTTRHANLKEHTLAVFLDIQRAFNRVWHDGLVQKLIQIPINSNFIQLIDSFFSNRTCNVKIQNMKSRLIALQAGRFSCYRCPRTKTRLFADDTVVWTSQRNPVIAVRILQGHLNDITTWTNTWRIKPNPLKSQSILMSYSGANNSRSRHQAPPSPIQQPGHPKLQHIRYLGVTFSKNCTLNQDVKETLKKFRNRANLESRTHPFASDNLHQETNTIPIQYRLKELQSRYVTRTLNSNNALAIQTLSTSFKYPSRDGRLLNRIPKIPQAQAKIPPPTALLSPAYTDLADDLQELVDSTPLTTRYQEQKDPEATTTRKQNQPAKRPPRTHRTQSTPPCPLSLHSIKPLAKLRIRTFKKKKSKLWEELAEKMREAGHIRSSSKLRDNYFRMKQAAKTSITQFKKEQRKTGGGPGPSESEAPSDMDWAIHNVCSIDFEEDVSVFDSDYFRDLPSSSSIKPESIGLIDPPTGLIENSETQNNATVKKPKGKKRRHEMSAFEEEMLQLHKTYLEARINNERRINEKEMEILETKHEDVPIIGQLSTDELRDKAKAETKGNDGTTIENQQNHLKPYQATSILLLVSNKRVEIALPDSIDATTKYVNRILNVSSEERMCFSLRQAGRLTLKVTCDNKSEQLTRPWINLNRKTTECSARLRIKPALSGSRLKMGQKGALQTPRPTDAAKRRVAGLAESIAPPCGSTWITDVRWPVEALAADALTALFLLRFDHVWTLGICSQNFQMRKLRVGYSLLHKSGKWLSRTKRKVRLDKFSEIHLPGESNTVADALSRVKEINAATIFDNEELAHAQEVDPELKQVLDSESTGLHFKQLTPAGTNTAFYCDTSTNNVRPYVPKGRDNRFERMDIVGPLPESDGYRYCLTMTDRFTRWPEVTPIADMTAKTFAKAFYNMWNSRFDCPRKITTGQGRQFEAGVPNNRIPTPEQQYHRTLAHNHQGCNYVPRKPKLDISPTNRPARHESNIKENIQCLPAELTMTPTLARRILFGQHRRHHNKPNFLRGSPQVTTNHQRRKQLGEETGRRMDKSFISGKAMEEEPSEGREDEWKRSGTKSGHEILRFPPYHCIFNPIEITEEIPEYLGKERKMMARFRCGNEERENHKPEIATSQKKTAAFFQRFSVDDCQKEWDNIPNKSWSNVNSDVVMFWSEVYNDKDSADNPRFKNIANLAIALLTLPISNATVERAFSVYNVIKNKIRNMLSLEMVETNVWKKSLDAVKNTDNSRNVIQRERWMLDICRSWIEDRPHDATHYQPSSVGGSCIPLLDWFEDNYVGRPNRRGNGRRDPLFPPNIWNVYERTLIAEDRTNNHAEAAHRRLQTELGVDHPSIWKFIDGLKKVQKSRDVYMEQLMAGQLPPIKLKKFRDADERILKIVRDFGIRNPPESLKDLISEFQSLFISGTACLTVTTSELTSKIRLTTDVPIRYRPYRLSYAERQTIREIIDDLCQKGIVRPSCSPYASPILLVTKKDGSPRMCVDYSALNRITVKNRYPLPRIEDQIDHLQGHTLFSSLDMASGFHQIPFEKDSIEKTAFVTPDTQMEYLKMPFGLANAPSVYQKAINQALHPLLTSGKALVYLDDVLIPFTTVDENLELLRQAFQLLQTSGFQINAKKFKALLNTSPPANVKEVRQLLGLTGYFRVPFEWTALHEEIRLRLIAVLSTSPVLTLFGPKLHTELHTDASHIGYGAVLLQKHNDQLNPVAYFSRLTEGYESKYHSYELETVAVVNAVKHFRHYLLGVEFVLVTDCNALKVEGNFCKKRFKSSRGKYVPC</sequence>
<keyword evidence="2" id="KW-0540">Nuclease</keyword>
<dbReference type="Pfam" id="PF17919">
    <property type="entry name" value="RT_RNaseH_2"/>
    <property type="match status" value="1"/>
</dbReference>
<dbReference type="Proteomes" id="UP000719412">
    <property type="component" value="Unassembled WGS sequence"/>
</dbReference>
<feature type="region of interest" description="Disordered" evidence="6">
    <location>
        <begin position="658"/>
        <end position="683"/>
    </location>
</feature>
<dbReference type="GO" id="GO:0015074">
    <property type="term" value="P:DNA integration"/>
    <property type="evidence" value="ECO:0007669"/>
    <property type="project" value="InterPro"/>
</dbReference>
<evidence type="ECO:0000256" key="2">
    <source>
        <dbReference type="ARBA" id="ARBA00022722"/>
    </source>
</evidence>
<feature type="compositionally biased region" description="Basic and acidic residues" evidence="6">
    <location>
        <begin position="1307"/>
        <end position="1326"/>
    </location>
</feature>
<keyword evidence="1" id="KW-0548">Nucleotidyltransferase</keyword>
<dbReference type="PANTHER" id="PTHR37984:SF5">
    <property type="entry name" value="PROTEIN NYNRIN-LIKE"/>
    <property type="match status" value="1"/>
</dbReference>
<dbReference type="GO" id="GO:0046983">
    <property type="term" value="F:protein dimerization activity"/>
    <property type="evidence" value="ECO:0007669"/>
    <property type="project" value="InterPro"/>
</dbReference>
<feature type="region of interest" description="Disordered" evidence="6">
    <location>
        <begin position="564"/>
        <end position="605"/>
    </location>
</feature>
<evidence type="ECO:0000256" key="1">
    <source>
        <dbReference type="ARBA" id="ARBA00022695"/>
    </source>
</evidence>
<keyword evidence="3" id="KW-0255">Endonuclease</keyword>
<dbReference type="InterPro" id="IPR050951">
    <property type="entry name" value="Retrovirus_Pol_polyprotein"/>
</dbReference>
<evidence type="ECO:0000256" key="3">
    <source>
        <dbReference type="ARBA" id="ARBA00022759"/>
    </source>
</evidence>
<dbReference type="SUPFAM" id="SSF53098">
    <property type="entry name" value="Ribonuclease H-like"/>
    <property type="match status" value="2"/>
</dbReference>
<dbReference type="EMBL" id="JABDTM020028336">
    <property type="protein sequence ID" value="KAH0809110.1"/>
    <property type="molecule type" value="Genomic_DNA"/>
</dbReference>
<dbReference type="PROSITE" id="PS50994">
    <property type="entry name" value="INTEGRASE"/>
    <property type="match status" value="1"/>
</dbReference>
<dbReference type="InterPro" id="IPR043502">
    <property type="entry name" value="DNA/RNA_pol_sf"/>
</dbReference>
<feature type="compositionally biased region" description="Polar residues" evidence="6">
    <location>
        <begin position="575"/>
        <end position="584"/>
    </location>
</feature>
<dbReference type="Gene3D" id="3.30.420.10">
    <property type="entry name" value="Ribonuclease H-like superfamily/Ribonuclease H"/>
    <property type="match status" value="1"/>
</dbReference>
<name>A0A8J6GZP8_TENMO</name>
<reference evidence="9" key="2">
    <citation type="submission" date="2021-08" db="EMBL/GenBank/DDBJ databases">
        <authorList>
            <person name="Eriksson T."/>
        </authorList>
    </citation>
    <scope>NUCLEOTIDE SEQUENCE</scope>
    <source>
        <strain evidence="9">Stoneville</strain>
        <tissue evidence="9">Whole head</tissue>
    </source>
</reference>
<proteinExistence type="predicted"/>